<feature type="transmembrane region" description="Helical" evidence="2">
    <location>
        <begin position="284"/>
        <end position="304"/>
    </location>
</feature>
<dbReference type="RefSeq" id="WP_344596417.1">
    <property type="nucleotide sequence ID" value="NZ_BAAARW010000038.1"/>
</dbReference>
<keyword evidence="2" id="KW-0812">Transmembrane</keyword>
<name>A0ABP5XE12_9ACTN</name>
<dbReference type="EMBL" id="BAAARW010000038">
    <property type="protein sequence ID" value="GAA2450280.1"/>
    <property type="molecule type" value="Genomic_DNA"/>
</dbReference>
<feature type="compositionally biased region" description="Acidic residues" evidence="1">
    <location>
        <begin position="72"/>
        <end position="110"/>
    </location>
</feature>
<keyword evidence="2" id="KW-1133">Transmembrane helix</keyword>
<feature type="compositionally biased region" description="Pro residues" evidence="1">
    <location>
        <begin position="221"/>
        <end position="232"/>
    </location>
</feature>
<keyword evidence="2" id="KW-0472">Membrane</keyword>
<organism evidence="3 4">
    <name type="scientific">Actinomadura vinacea</name>
    <dbReference type="NCBI Taxonomy" id="115336"/>
    <lineage>
        <taxon>Bacteria</taxon>
        <taxon>Bacillati</taxon>
        <taxon>Actinomycetota</taxon>
        <taxon>Actinomycetes</taxon>
        <taxon>Streptosporangiales</taxon>
        <taxon>Thermomonosporaceae</taxon>
        <taxon>Actinomadura</taxon>
    </lineage>
</organism>
<evidence type="ECO:0000313" key="3">
    <source>
        <dbReference type="EMBL" id="GAA2450280.1"/>
    </source>
</evidence>
<evidence type="ECO:0000256" key="2">
    <source>
        <dbReference type="SAM" id="Phobius"/>
    </source>
</evidence>
<proteinExistence type="predicted"/>
<comment type="caution">
    <text evidence="3">The sequence shown here is derived from an EMBL/GenBank/DDBJ whole genome shotgun (WGS) entry which is preliminary data.</text>
</comment>
<evidence type="ECO:0000313" key="4">
    <source>
        <dbReference type="Proteomes" id="UP001501231"/>
    </source>
</evidence>
<sequence>MSGPHEGWEPAEDEGTDPTPPPSAPPSFGKADPVTGDGPEGGGGEPAAAPSDAEIRLPIGLQRPWWASADETAPEAETAEPEPEQEPEAEPEQEPLAEADEPDEAEEDDGTVVFEPPEPTTGPDQDTDQPLPGTPPGTLVAGHGIPKIDTRGAVPAEPIVAPSGPRYPDTDPDGIPVIQPEEAKAAAPETEEPEPPQEGTTGGIPVTVATPEAFRPRDEPPPPSPPPTPLAAPVPVAMAPEPQSQAPEPPPEQQTFGIASFSAGTATAATAAPGGSGGGRRKPLLIGGGVLAMILVAVAGFAVAGSGNDSEGRRAKAVETPGGKTDPLLSRAPAASPAPGAGQPPPPAAPVPIDSVRTDPKPLALTEAFPAARVDMGGRTYSRDRASVNHQCALAARGAMARALTRERCDSIIRVTFLDKQRALALTTGIAVLPAKPAALKVNGAGDPGRYEWFRAMPGTRTPGIDRAGGYAASTVRGRYIAYAYATFANGQPPKSGDQTLKSVAEQFVGYALRPIDARARR</sequence>
<feature type="compositionally biased region" description="Low complexity" evidence="1">
    <location>
        <begin position="332"/>
        <end position="341"/>
    </location>
</feature>
<reference evidence="4" key="1">
    <citation type="journal article" date="2019" name="Int. J. Syst. Evol. Microbiol.">
        <title>The Global Catalogue of Microorganisms (GCM) 10K type strain sequencing project: providing services to taxonomists for standard genome sequencing and annotation.</title>
        <authorList>
            <consortium name="The Broad Institute Genomics Platform"/>
            <consortium name="The Broad Institute Genome Sequencing Center for Infectious Disease"/>
            <person name="Wu L."/>
            <person name="Ma J."/>
        </authorList>
    </citation>
    <scope>NUCLEOTIDE SEQUENCE [LARGE SCALE GENOMIC DNA]</scope>
    <source>
        <strain evidence="4">JCM 3325</strain>
    </source>
</reference>
<feature type="region of interest" description="Disordered" evidence="1">
    <location>
        <begin position="1"/>
        <end position="256"/>
    </location>
</feature>
<protein>
    <submittedName>
        <fullName evidence="3">Uncharacterized protein</fullName>
    </submittedName>
</protein>
<accession>A0ABP5XE12</accession>
<feature type="compositionally biased region" description="Low complexity" evidence="1">
    <location>
        <begin position="233"/>
        <end position="246"/>
    </location>
</feature>
<keyword evidence="4" id="KW-1185">Reference proteome</keyword>
<dbReference type="Proteomes" id="UP001501231">
    <property type="component" value="Unassembled WGS sequence"/>
</dbReference>
<evidence type="ECO:0000256" key="1">
    <source>
        <dbReference type="SAM" id="MobiDB-lite"/>
    </source>
</evidence>
<gene>
    <name evidence="3" type="ORF">GCM10010191_80160</name>
</gene>
<feature type="region of interest" description="Disordered" evidence="1">
    <location>
        <begin position="305"/>
        <end position="355"/>
    </location>
</feature>